<dbReference type="PRINTS" id="PR01217">
    <property type="entry name" value="PRICHEXTENSN"/>
</dbReference>
<dbReference type="STRING" id="418985.A0A1V9XEK7"/>
<feature type="region of interest" description="Disordered" evidence="2">
    <location>
        <begin position="137"/>
        <end position="218"/>
    </location>
</feature>
<sequence>MLEKCLDTFEVRLRSNVTRGRPIANDTFIQSLFVQISSLHARLLQCVQETDDQRAYYESLQDKLQQIWDARAALDALRDENREEERKRQEEAERVRQMQMAHKLEIMRQRKHEYLQYQHQLAMSKIQEQEMAYRAVGAPPPQLPPGTMAIPPSAAPGQPPVYAPQPQYPPGVLAPGPGMLPPGQLAGPPQQMLPPAPLQQYAQQPPLSPPHNTTQSRTSVCTVPVALPGGPGVAPFYVPASITSGPPIPTSAAPPLTVGPSSNPHQAAPVQAPMPQPTSAAGPGPGQGQPAFEPYNVVHTISQLPAPPQTPLPQPCAPPQTPTPIPVQHQPTPQPPPQMPSEDLNLPSVPTHEPGGAPQHGVPVHAHPAEAQLISFE</sequence>
<organism evidence="4 5">
    <name type="scientific">Tropilaelaps mercedesae</name>
    <dbReference type="NCBI Taxonomy" id="418985"/>
    <lineage>
        <taxon>Eukaryota</taxon>
        <taxon>Metazoa</taxon>
        <taxon>Ecdysozoa</taxon>
        <taxon>Arthropoda</taxon>
        <taxon>Chelicerata</taxon>
        <taxon>Arachnida</taxon>
        <taxon>Acari</taxon>
        <taxon>Parasitiformes</taxon>
        <taxon>Mesostigmata</taxon>
        <taxon>Gamasina</taxon>
        <taxon>Dermanyssoidea</taxon>
        <taxon>Laelapidae</taxon>
        <taxon>Tropilaelaps</taxon>
    </lineage>
</organism>
<evidence type="ECO:0000259" key="3">
    <source>
        <dbReference type="Pfam" id="PF12210"/>
    </source>
</evidence>
<dbReference type="Proteomes" id="UP000192247">
    <property type="component" value="Unassembled WGS sequence"/>
</dbReference>
<dbReference type="InParanoid" id="A0A1V9XEK7"/>
<accession>A0A1V9XEK7</accession>
<dbReference type="GO" id="GO:0005769">
    <property type="term" value="C:early endosome"/>
    <property type="evidence" value="ECO:0007669"/>
    <property type="project" value="TreeGrafter"/>
</dbReference>
<keyword evidence="4" id="KW-0808">Transferase</keyword>
<dbReference type="GO" id="GO:0031623">
    <property type="term" value="P:receptor internalization"/>
    <property type="evidence" value="ECO:0007669"/>
    <property type="project" value="TreeGrafter"/>
</dbReference>
<feature type="compositionally biased region" description="Pro residues" evidence="2">
    <location>
        <begin position="153"/>
        <end position="169"/>
    </location>
</feature>
<dbReference type="EMBL" id="MNPL01012927">
    <property type="protein sequence ID" value="OQR71977.1"/>
    <property type="molecule type" value="Genomic_DNA"/>
</dbReference>
<dbReference type="GO" id="GO:0043130">
    <property type="term" value="F:ubiquitin binding"/>
    <property type="evidence" value="ECO:0007669"/>
    <property type="project" value="TreeGrafter"/>
</dbReference>
<feature type="domain" description="Hepatocyte growth factor-regulated tyrosine kinase substrate helical" evidence="3">
    <location>
        <begin position="3"/>
        <end position="91"/>
    </location>
</feature>
<feature type="compositionally biased region" description="Low complexity" evidence="2">
    <location>
        <begin position="264"/>
        <end position="282"/>
    </location>
</feature>
<feature type="region of interest" description="Disordered" evidence="2">
    <location>
        <begin position="248"/>
        <end position="377"/>
    </location>
</feature>
<keyword evidence="1" id="KW-0175">Coiled coil</keyword>
<reference evidence="4 5" key="1">
    <citation type="journal article" date="2017" name="Gigascience">
        <title>Draft genome of the honey bee ectoparasitic mite, Tropilaelaps mercedesae, is shaped by the parasitic life history.</title>
        <authorList>
            <person name="Dong X."/>
            <person name="Armstrong S.D."/>
            <person name="Xia D."/>
            <person name="Makepeace B.L."/>
            <person name="Darby A.C."/>
            <person name="Kadowaki T."/>
        </authorList>
    </citation>
    <scope>NUCLEOTIDE SEQUENCE [LARGE SCALE GENOMIC DNA]</scope>
    <source>
        <strain evidence="4">Wuxi-XJTLU</strain>
    </source>
</reference>
<feature type="compositionally biased region" description="Pro residues" evidence="2">
    <location>
        <begin position="305"/>
        <end position="325"/>
    </location>
</feature>
<keyword evidence="4" id="KW-0418">Kinase</keyword>
<keyword evidence="5" id="KW-1185">Reference proteome</keyword>
<feature type="coiled-coil region" evidence="1">
    <location>
        <begin position="60"/>
        <end position="101"/>
    </location>
</feature>
<dbReference type="Pfam" id="PF12210">
    <property type="entry name" value="Hrs_helical"/>
    <property type="match status" value="1"/>
</dbReference>
<name>A0A1V9XEK7_9ACAR</name>
<evidence type="ECO:0000256" key="2">
    <source>
        <dbReference type="SAM" id="MobiDB-lite"/>
    </source>
</evidence>
<evidence type="ECO:0000256" key="1">
    <source>
        <dbReference type="SAM" id="Coils"/>
    </source>
</evidence>
<evidence type="ECO:0000313" key="4">
    <source>
        <dbReference type="EMBL" id="OQR71977.1"/>
    </source>
</evidence>
<dbReference type="InterPro" id="IPR017073">
    <property type="entry name" value="HGS/VPS27"/>
</dbReference>
<dbReference type="PANTHER" id="PTHR46275">
    <property type="entry name" value="HEPATOCYTE GROWTH FACTOR-REGULATED TYROSINE KINASE SUBSTRATE"/>
    <property type="match status" value="1"/>
</dbReference>
<dbReference type="OrthoDB" id="957735at2759"/>
<dbReference type="GO" id="GO:0016301">
    <property type="term" value="F:kinase activity"/>
    <property type="evidence" value="ECO:0007669"/>
    <property type="project" value="UniProtKB-KW"/>
</dbReference>
<evidence type="ECO:0000313" key="5">
    <source>
        <dbReference type="Proteomes" id="UP000192247"/>
    </source>
</evidence>
<dbReference type="Gene3D" id="1.20.5.1940">
    <property type="match status" value="1"/>
</dbReference>
<protein>
    <submittedName>
        <fullName evidence="4">Hepatocyte growth factor-regulated tyrosine kinase substrate-like</fullName>
    </submittedName>
</protein>
<comment type="caution">
    <text evidence="4">The sequence shown here is derived from an EMBL/GenBank/DDBJ whole genome shotgun (WGS) entry which is preliminary data.</text>
</comment>
<dbReference type="PANTHER" id="PTHR46275:SF1">
    <property type="entry name" value="HEPATOCYTE GROWTH FACTOR-REGULATED TYROSINE KINASE SUBSTRATE"/>
    <property type="match status" value="1"/>
</dbReference>
<proteinExistence type="predicted"/>
<dbReference type="GO" id="GO:0032456">
    <property type="term" value="P:endocytic recycling"/>
    <property type="evidence" value="ECO:0007669"/>
    <property type="project" value="TreeGrafter"/>
</dbReference>
<feature type="compositionally biased region" description="Low complexity" evidence="2">
    <location>
        <begin position="170"/>
        <end position="190"/>
    </location>
</feature>
<gene>
    <name evidence="4" type="ORF">BIW11_03867</name>
</gene>
<dbReference type="InterPro" id="IPR024641">
    <property type="entry name" value="HRS_helical"/>
</dbReference>
<dbReference type="AlphaFoldDB" id="A0A1V9XEK7"/>